<evidence type="ECO:0000313" key="1">
    <source>
        <dbReference type="EMBL" id="CAP20189.1"/>
    </source>
</evidence>
<name>B0RKT2_YEREN</name>
<reference evidence="1" key="1">
    <citation type="journal article" date="2008" name="J. Bacteriol.">
        <title>Genetic and functional properties of the self-transmissible Yersinia enterocolitica plasmid pYE854, which mobilizes the virulence plasmid pYV.</title>
        <authorList>
            <person name="Hammerl J.A."/>
            <person name="Klein I."/>
            <person name="Lanka E."/>
            <person name="Appel B."/>
            <person name="Hertwig S."/>
        </authorList>
    </citation>
    <scope>NUCLEOTIDE SEQUENCE [LARGE SCALE GENOMIC DNA]</scope>
    <source>
        <strain evidence="1">29854</strain>
        <plasmid evidence="1">pYE854</plasmid>
    </source>
</reference>
<proteinExistence type="predicted"/>
<geneLocation type="plasmid" evidence="1">
    <name>pYE854</name>
</geneLocation>
<keyword evidence="1" id="KW-0614">Plasmid</keyword>
<accession>B0RKT2</accession>
<dbReference type="EMBL" id="AM905950">
    <property type="protein sequence ID" value="CAP20189.1"/>
    <property type="molecule type" value="Genomic_DNA"/>
</dbReference>
<sequence length="88" mass="9396">MPLHHSCSSSNFAQINPALIFQNFINSGTGNTEPAGNICCTSSLLMKCQYTISVDDALSAKPDTFQPGLLPSFVRTLQNPPAFGLGYS</sequence>
<dbReference type="AlphaFoldDB" id="B0RKT2"/>
<organism evidence="1">
    <name type="scientific">Yersinia enterocolitica</name>
    <dbReference type="NCBI Taxonomy" id="630"/>
    <lineage>
        <taxon>Bacteria</taxon>
        <taxon>Pseudomonadati</taxon>
        <taxon>Pseudomonadota</taxon>
        <taxon>Gammaproteobacteria</taxon>
        <taxon>Enterobacterales</taxon>
        <taxon>Yersiniaceae</taxon>
        <taxon>Yersinia</taxon>
    </lineage>
</organism>
<protein>
    <submittedName>
        <fullName evidence="1">Uncharacterized protein</fullName>
    </submittedName>
</protein>